<name>A0A0V1MCR0_9BILA</name>
<reference evidence="1 2" key="1">
    <citation type="submission" date="2015-01" db="EMBL/GenBank/DDBJ databases">
        <title>Evolution of Trichinella species and genotypes.</title>
        <authorList>
            <person name="Korhonen P.K."/>
            <person name="Edoardo P."/>
            <person name="Giuseppe L.R."/>
            <person name="Gasser R.B."/>
        </authorList>
    </citation>
    <scope>NUCLEOTIDE SEQUENCE [LARGE SCALE GENOMIC DNA]</scope>
    <source>
        <strain evidence="1">ISS1980</strain>
    </source>
</reference>
<organism evidence="1 2">
    <name type="scientific">Trichinella papuae</name>
    <dbReference type="NCBI Taxonomy" id="268474"/>
    <lineage>
        <taxon>Eukaryota</taxon>
        <taxon>Metazoa</taxon>
        <taxon>Ecdysozoa</taxon>
        <taxon>Nematoda</taxon>
        <taxon>Enoplea</taxon>
        <taxon>Dorylaimia</taxon>
        <taxon>Trichinellida</taxon>
        <taxon>Trichinellidae</taxon>
        <taxon>Trichinella</taxon>
    </lineage>
</organism>
<evidence type="ECO:0000313" key="1">
    <source>
        <dbReference type="EMBL" id="KRZ69312.1"/>
    </source>
</evidence>
<accession>A0A0V1MCR0</accession>
<dbReference type="AlphaFoldDB" id="A0A0V1MCR0"/>
<protein>
    <submittedName>
        <fullName evidence="1">Uncharacterized protein</fullName>
    </submittedName>
</protein>
<gene>
    <name evidence="1" type="ORF">T10_2701</name>
</gene>
<comment type="caution">
    <text evidence="1">The sequence shown here is derived from an EMBL/GenBank/DDBJ whole genome shotgun (WGS) entry which is preliminary data.</text>
</comment>
<dbReference type="EMBL" id="JYDO01000139">
    <property type="protein sequence ID" value="KRZ69312.1"/>
    <property type="molecule type" value="Genomic_DNA"/>
</dbReference>
<proteinExistence type="predicted"/>
<keyword evidence="2" id="KW-1185">Reference proteome</keyword>
<feature type="non-terminal residue" evidence="1">
    <location>
        <position position="48"/>
    </location>
</feature>
<dbReference type="Proteomes" id="UP000054843">
    <property type="component" value="Unassembled WGS sequence"/>
</dbReference>
<evidence type="ECO:0000313" key="2">
    <source>
        <dbReference type="Proteomes" id="UP000054843"/>
    </source>
</evidence>
<sequence length="48" mass="5524">MKLFVKGIKYVQYGAKREVVAPIFHGIKSRKEHPVCEVRKSEHGESIL</sequence>